<evidence type="ECO:0000313" key="3">
    <source>
        <dbReference type="EMBL" id="KAH0541538.1"/>
    </source>
</evidence>
<dbReference type="Proteomes" id="UP000698800">
    <property type="component" value="Unassembled WGS sequence"/>
</dbReference>
<dbReference type="PROSITE" id="PS50217">
    <property type="entry name" value="BZIP"/>
    <property type="match status" value="1"/>
</dbReference>
<dbReference type="PANTHER" id="PTHR37616:SF2">
    <property type="entry name" value="BZIP DOMAIN-CONTAINING PROTEIN"/>
    <property type="match status" value="1"/>
</dbReference>
<evidence type="ECO:0000256" key="1">
    <source>
        <dbReference type="SAM" id="MobiDB-lite"/>
    </source>
</evidence>
<gene>
    <name evidence="3" type="ORF">FGG08_004013</name>
</gene>
<feature type="region of interest" description="Disordered" evidence="1">
    <location>
        <begin position="339"/>
        <end position="456"/>
    </location>
</feature>
<comment type="caution">
    <text evidence="3">The sequence shown here is derived from an EMBL/GenBank/DDBJ whole genome shotgun (WGS) entry which is preliminary data.</text>
</comment>
<feature type="compositionally biased region" description="Polar residues" evidence="1">
    <location>
        <begin position="395"/>
        <end position="406"/>
    </location>
</feature>
<feature type="domain" description="BZIP" evidence="2">
    <location>
        <begin position="446"/>
        <end position="509"/>
    </location>
</feature>
<evidence type="ECO:0000313" key="4">
    <source>
        <dbReference type="Proteomes" id="UP000698800"/>
    </source>
</evidence>
<feature type="compositionally biased region" description="Polar residues" evidence="1">
    <location>
        <begin position="139"/>
        <end position="151"/>
    </location>
</feature>
<keyword evidence="4" id="KW-1185">Reference proteome</keyword>
<feature type="region of interest" description="Disordered" evidence="1">
    <location>
        <begin position="94"/>
        <end position="151"/>
    </location>
</feature>
<evidence type="ECO:0000259" key="2">
    <source>
        <dbReference type="PROSITE" id="PS50217"/>
    </source>
</evidence>
<dbReference type="Pfam" id="PF00170">
    <property type="entry name" value="bZIP_1"/>
    <property type="match status" value="1"/>
</dbReference>
<name>A0A9P8L2Y0_9PEZI</name>
<dbReference type="FunFam" id="1.20.5.170:FF:000031">
    <property type="entry name" value="BZIP transcription factor (MeaB)"/>
    <property type="match status" value="1"/>
</dbReference>
<accession>A0A9P8L2Y0</accession>
<dbReference type="Gene3D" id="1.20.5.170">
    <property type="match status" value="1"/>
</dbReference>
<feature type="region of interest" description="Disordered" evidence="1">
    <location>
        <begin position="286"/>
        <end position="309"/>
    </location>
</feature>
<feature type="compositionally biased region" description="Basic and acidic residues" evidence="1">
    <location>
        <begin position="436"/>
        <end position="453"/>
    </location>
</feature>
<feature type="compositionally biased region" description="Polar residues" evidence="1">
    <location>
        <begin position="537"/>
        <end position="551"/>
    </location>
</feature>
<feature type="compositionally biased region" description="Low complexity" evidence="1">
    <location>
        <begin position="339"/>
        <end position="363"/>
    </location>
</feature>
<feature type="region of interest" description="Disordered" evidence="1">
    <location>
        <begin position="529"/>
        <end position="562"/>
    </location>
</feature>
<feature type="compositionally biased region" description="Polar residues" evidence="1">
    <location>
        <begin position="95"/>
        <end position="111"/>
    </location>
</feature>
<dbReference type="AlphaFoldDB" id="A0A9P8L2Y0"/>
<dbReference type="InterPro" id="IPR004827">
    <property type="entry name" value="bZIP"/>
</dbReference>
<dbReference type="PANTHER" id="PTHR37616">
    <property type="entry name" value="BZIP TRANSCRIPTION FACTOR 60-LIKE"/>
    <property type="match status" value="1"/>
</dbReference>
<dbReference type="SMART" id="SM00338">
    <property type="entry name" value="BRLZ"/>
    <property type="match status" value="1"/>
</dbReference>
<protein>
    <recommendedName>
        <fullName evidence="2">BZIP domain-containing protein</fullName>
    </recommendedName>
</protein>
<dbReference type="SUPFAM" id="SSF57959">
    <property type="entry name" value="Leucine zipper domain"/>
    <property type="match status" value="1"/>
</dbReference>
<reference evidence="3" key="1">
    <citation type="submission" date="2021-03" db="EMBL/GenBank/DDBJ databases">
        <title>Comparative genomics and phylogenomic investigation of the class Geoglossomycetes provide insights into ecological specialization and systematics.</title>
        <authorList>
            <person name="Melie T."/>
            <person name="Pirro S."/>
            <person name="Miller A.N."/>
            <person name="Quandt A."/>
        </authorList>
    </citation>
    <scope>NUCLEOTIDE SEQUENCE</scope>
    <source>
        <strain evidence="3">GBOQ0MN5Z8</strain>
    </source>
</reference>
<dbReference type="OrthoDB" id="5571888at2759"/>
<dbReference type="GO" id="GO:0003700">
    <property type="term" value="F:DNA-binding transcription factor activity"/>
    <property type="evidence" value="ECO:0007669"/>
    <property type="project" value="InterPro"/>
</dbReference>
<sequence length="759" mass="83269">MRRSIVRSREYKPGSWSYEAELRSAVNHGHHRAPGKIILQRLGGNDPLKMLVDTMDVGEYAVWRRCNVRWSPDYFEPRPRARECNSAAKSLKYGTASSDIPTSAQAGNELTQAPKGPSANHKTAHRVLSNDPGIMMKPSHTTPSSLASNASSTQAQCYDPLDLFINYDLYPSPSLSPPSTSRSSSSSSQASATANPNNTLLPPGQSFGSNFSGPSHRYELHQQQTGIPAEAIQKTLAVNPAGKMYSQIGYGFADDIFDSTDLHAEDDLIDFGAASAHFSGASDMDMEYDTPSSDQPPFFFPEQSSASSEYINPSTIEDESRDNLSTSNIGRLYPGHHAALAKAQAEQQKQQAMQPQKQRQRPAVTQQASKKSSRPQRVAGQQPTDPLVEERISRLLSSMRQSSVTGSEDDASGSNGLLPHISRMKKEEEDMDEDERLLASEEGKKLSSKERRQLRNKVSARAFRSRRKEYIGQLEAEVATKTNEANDLKMHNRALMEENTRLSDLTRMLLSSPSFSSFLDTLSPVNGLPAPVESAERSTTSTKAPRQSENPTPSPPKDANPYSAQQHVGMALVPDNNTDFSMSELNNNWTTGYLPSTWGTNQPQVFSVLELPEGPAINQIDTLALSGKSPSFTVEKFSSDEAKVEAPMVERMPIIEERIGKANSTSIVKSEEDLDESDPAFSLFSDPSVAEVESTAFAPVLELLQGITIGKVPQFELVSVEGANRGDRHVTDADMDLFLRLCDSSEAALRRIDGLTRSF</sequence>
<dbReference type="InterPro" id="IPR046347">
    <property type="entry name" value="bZIP_sf"/>
</dbReference>
<organism evidence="3 4">
    <name type="scientific">Glutinoglossum americanum</name>
    <dbReference type="NCBI Taxonomy" id="1670608"/>
    <lineage>
        <taxon>Eukaryota</taxon>
        <taxon>Fungi</taxon>
        <taxon>Dikarya</taxon>
        <taxon>Ascomycota</taxon>
        <taxon>Pezizomycotina</taxon>
        <taxon>Geoglossomycetes</taxon>
        <taxon>Geoglossales</taxon>
        <taxon>Geoglossaceae</taxon>
        <taxon>Glutinoglossum</taxon>
    </lineage>
</organism>
<feature type="region of interest" description="Disordered" evidence="1">
    <location>
        <begin position="174"/>
        <end position="216"/>
    </location>
</feature>
<dbReference type="EMBL" id="JAGHQL010000076">
    <property type="protein sequence ID" value="KAH0541538.1"/>
    <property type="molecule type" value="Genomic_DNA"/>
</dbReference>
<feature type="compositionally biased region" description="Low complexity" evidence="1">
    <location>
        <begin position="174"/>
        <end position="199"/>
    </location>
</feature>
<proteinExistence type="predicted"/>
<dbReference type="CDD" id="cd14810">
    <property type="entry name" value="bZIP_u1"/>
    <property type="match status" value="1"/>
</dbReference>